<evidence type="ECO:0000256" key="1">
    <source>
        <dbReference type="SAM" id="Phobius"/>
    </source>
</evidence>
<feature type="transmembrane region" description="Helical" evidence="1">
    <location>
        <begin position="160"/>
        <end position="177"/>
    </location>
</feature>
<dbReference type="Proteomes" id="UP001230188">
    <property type="component" value="Unassembled WGS sequence"/>
</dbReference>
<dbReference type="PANTHER" id="PTHR34679">
    <property type="match status" value="1"/>
</dbReference>
<feature type="transmembrane region" description="Helical" evidence="1">
    <location>
        <begin position="197"/>
        <end position="214"/>
    </location>
</feature>
<protein>
    <submittedName>
        <fullName evidence="2">Uncharacterized protein</fullName>
    </submittedName>
</protein>
<dbReference type="InterPro" id="IPR025067">
    <property type="entry name" value="DUF4079"/>
</dbReference>
<organism evidence="2 3">
    <name type="scientific">Chrysophaeum taylorii</name>
    <dbReference type="NCBI Taxonomy" id="2483200"/>
    <lineage>
        <taxon>Eukaryota</taxon>
        <taxon>Sar</taxon>
        <taxon>Stramenopiles</taxon>
        <taxon>Ochrophyta</taxon>
        <taxon>Pelagophyceae</taxon>
        <taxon>Pelagomonadales</taxon>
        <taxon>Pelagomonadaceae</taxon>
        <taxon>Chrysophaeum</taxon>
    </lineage>
</organism>
<dbReference type="PANTHER" id="PTHR34679:SF2">
    <property type="entry name" value="OS02G0122500 PROTEIN"/>
    <property type="match status" value="1"/>
</dbReference>
<reference evidence="2" key="1">
    <citation type="submission" date="2023-01" db="EMBL/GenBank/DDBJ databases">
        <title>Metagenome sequencing of chrysophaentin producing Chrysophaeum taylorii.</title>
        <authorList>
            <person name="Davison J."/>
            <person name="Bewley C."/>
        </authorList>
    </citation>
    <scope>NUCLEOTIDE SEQUENCE</scope>
    <source>
        <strain evidence="2">NIES-1699</strain>
    </source>
</reference>
<dbReference type="EMBL" id="JAQMWT010000322">
    <property type="protein sequence ID" value="KAJ8604844.1"/>
    <property type="molecule type" value="Genomic_DNA"/>
</dbReference>
<comment type="caution">
    <text evidence="2">The sequence shown here is derived from an EMBL/GenBank/DDBJ whole genome shotgun (WGS) entry which is preliminary data.</text>
</comment>
<dbReference type="AlphaFoldDB" id="A0AAD7UFM4"/>
<gene>
    <name evidence="2" type="ORF">CTAYLR_001063</name>
</gene>
<keyword evidence="1" id="KW-0472">Membrane</keyword>
<feature type="transmembrane region" description="Helical" evidence="1">
    <location>
        <begin position="71"/>
        <end position="92"/>
    </location>
</feature>
<evidence type="ECO:0000313" key="3">
    <source>
        <dbReference type="Proteomes" id="UP001230188"/>
    </source>
</evidence>
<proteinExistence type="predicted"/>
<accession>A0AAD7UFM4</accession>
<keyword evidence="3" id="KW-1185">Reference proteome</keyword>
<dbReference type="Pfam" id="PF13301">
    <property type="entry name" value="DUF4079"/>
    <property type="match status" value="1"/>
</dbReference>
<keyword evidence="1" id="KW-0812">Transmembrane</keyword>
<evidence type="ECO:0000313" key="2">
    <source>
        <dbReference type="EMBL" id="KAJ8604844.1"/>
    </source>
</evidence>
<name>A0AAD7UFM4_9STRA</name>
<sequence length="260" mass="26929">MLLLFLAGVAALQPPAARVVAPTVVTTGTFDPMTSSRPPAVVGAALALAAVLPPDAAMAKGGEYGLCEGRIISFLHPTAMGICFGTTLFAGYTGLKWRRVREVAGELSAAKKEAKAATAALEALEAPDEASTAAVATANALVDTLASEAASLKSGNFRDVHYTLGTVLLGFGIPLAIEGPVNTYMRAGKLFPGPHLYAGAIVVSLWALAAALVPDMQKGKEWARSAHVALNAINVALFAYYQIPTGLEIANKVIQNTKFP</sequence>
<keyword evidence="1" id="KW-1133">Transmembrane helix</keyword>